<dbReference type="Gramene" id="TraesWEE_scaffold_012418_01G000400.1">
    <property type="protein sequence ID" value="TraesWEE_scaffold_012418_01G000400.1"/>
    <property type="gene ID" value="TraesWEE_scaffold_012418_01G000400"/>
</dbReference>
<evidence type="ECO:0000313" key="9">
    <source>
        <dbReference type="Proteomes" id="UP000019116"/>
    </source>
</evidence>
<keyword evidence="3" id="KW-0675">Receptor</keyword>
<dbReference type="AlphaFoldDB" id="A0A3B6DDD4"/>
<evidence type="ECO:0000256" key="2">
    <source>
        <dbReference type="ARBA" id="ARBA00012513"/>
    </source>
</evidence>
<feature type="chain" id="PRO_5043172864" description="non-specific serine/threonine protein kinase" evidence="6">
    <location>
        <begin position="22"/>
        <end position="186"/>
    </location>
</feature>
<reference evidence="8" key="2">
    <citation type="submission" date="2018-10" db="UniProtKB">
        <authorList>
            <consortium name="EnsemblPlants"/>
        </authorList>
    </citation>
    <scope>IDENTIFICATION</scope>
</reference>
<dbReference type="Gene3D" id="2.90.10.10">
    <property type="entry name" value="Bulb-type lectin domain"/>
    <property type="match status" value="1"/>
</dbReference>
<protein>
    <recommendedName>
        <fullName evidence="2">non-specific serine/threonine protein kinase</fullName>
        <ecNumber evidence="2">2.7.11.1</ecNumber>
    </recommendedName>
</protein>
<dbReference type="Proteomes" id="UP000019116">
    <property type="component" value="Chromosome 2D"/>
</dbReference>
<evidence type="ECO:0000256" key="3">
    <source>
        <dbReference type="ARBA" id="ARBA00023170"/>
    </source>
</evidence>
<dbReference type="SUPFAM" id="SSF51110">
    <property type="entry name" value="alpha-D-mannose-specific plant lectins"/>
    <property type="match status" value="1"/>
</dbReference>
<dbReference type="OMA" id="VWIANDH"/>
<comment type="subcellular location">
    <subcellularLocation>
        <location evidence="1">Membrane</location>
        <topology evidence="1">Single-pass type I membrane protein</topology>
    </subcellularLocation>
</comment>
<feature type="signal peptide" evidence="6">
    <location>
        <begin position="1"/>
        <end position="21"/>
    </location>
</feature>
<dbReference type="GO" id="GO:0004674">
    <property type="term" value="F:protein serine/threonine kinase activity"/>
    <property type="evidence" value="ECO:0007669"/>
    <property type="project" value="UniProtKB-EC"/>
</dbReference>
<evidence type="ECO:0000256" key="4">
    <source>
        <dbReference type="ARBA" id="ARBA00047899"/>
    </source>
</evidence>
<evidence type="ECO:0000259" key="7">
    <source>
        <dbReference type="PROSITE" id="PS50927"/>
    </source>
</evidence>
<dbReference type="Gramene" id="TraesCS2D03G0688300.1">
    <property type="protein sequence ID" value="TraesCS2D03G0688300.1.CDS"/>
    <property type="gene ID" value="TraesCS2D03G0688300"/>
</dbReference>
<name>A0A3B6DDD4_WHEAT</name>
<dbReference type="GO" id="GO:0016020">
    <property type="term" value="C:membrane"/>
    <property type="evidence" value="ECO:0007669"/>
    <property type="project" value="UniProtKB-SubCell"/>
</dbReference>
<dbReference type="PROSITE" id="PS50927">
    <property type="entry name" value="BULB_LECTIN"/>
    <property type="match status" value="1"/>
</dbReference>
<dbReference type="GO" id="GO:0051707">
    <property type="term" value="P:response to other organism"/>
    <property type="evidence" value="ECO:0007669"/>
    <property type="project" value="UniProtKB-ARBA"/>
</dbReference>
<dbReference type="STRING" id="4565.A0A3B6DDD4"/>
<comment type="catalytic activity">
    <reaction evidence="5">
        <text>L-seryl-[protein] + ATP = O-phospho-L-seryl-[protein] + ADP + H(+)</text>
        <dbReference type="Rhea" id="RHEA:17989"/>
        <dbReference type="Rhea" id="RHEA-COMP:9863"/>
        <dbReference type="Rhea" id="RHEA-COMP:11604"/>
        <dbReference type="ChEBI" id="CHEBI:15378"/>
        <dbReference type="ChEBI" id="CHEBI:29999"/>
        <dbReference type="ChEBI" id="CHEBI:30616"/>
        <dbReference type="ChEBI" id="CHEBI:83421"/>
        <dbReference type="ChEBI" id="CHEBI:456216"/>
        <dbReference type="EC" id="2.7.11.1"/>
    </reaction>
</comment>
<reference evidence="8" key="1">
    <citation type="submission" date="2018-08" db="EMBL/GenBank/DDBJ databases">
        <authorList>
            <person name="Rossello M."/>
        </authorList>
    </citation>
    <scope>NUCLEOTIDE SEQUENCE [LARGE SCALE GENOMIC DNA]</scope>
    <source>
        <strain evidence="8">cv. Chinese Spring</strain>
    </source>
</reference>
<evidence type="ECO:0000313" key="8">
    <source>
        <dbReference type="EnsemblPlants" id="TraesCS2D02G297700.1"/>
    </source>
</evidence>
<organism evidence="8">
    <name type="scientific">Triticum aestivum</name>
    <name type="common">Wheat</name>
    <dbReference type="NCBI Taxonomy" id="4565"/>
    <lineage>
        <taxon>Eukaryota</taxon>
        <taxon>Viridiplantae</taxon>
        <taxon>Streptophyta</taxon>
        <taxon>Embryophyta</taxon>
        <taxon>Tracheophyta</taxon>
        <taxon>Spermatophyta</taxon>
        <taxon>Magnoliopsida</taxon>
        <taxon>Liliopsida</taxon>
        <taxon>Poales</taxon>
        <taxon>Poaceae</taxon>
        <taxon>BOP clade</taxon>
        <taxon>Pooideae</taxon>
        <taxon>Triticodae</taxon>
        <taxon>Triticeae</taxon>
        <taxon>Triticinae</taxon>
        <taxon>Triticum</taxon>
    </lineage>
</organism>
<dbReference type="InterPro" id="IPR036426">
    <property type="entry name" value="Bulb-type_lectin_dom_sf"/>
</dbReference>
<dbReference type="Gramene" id="TraesCAD_scaffold_103923_01G000200.1">
    <property type="protein sequence ID" value="TraesCAD_scaffold_103923_01G000200.1"/>
    <property type="gene ID" value="TraesCAD_scaffold_103923_01G000200"/>
</dbReference>
<dbReference type="Gramene" id="TraesROB_scaffold_000971_01G000400.1">
    <property type="protein sequence ID" value="TraesROB_scaffold_000971_01G000400.1"/>
    <property type="gene ID" value="TraesROB_scaffold_000971_01G000400"/>
</dbReference>
<dbReference type="EnsemblPlants" id="TraesCS2D02G297700.1">
    <property type="protein sequence ID" value="TraesCS2D02G297700.1"/>
    <property type="gene ID" value="TraesCS2D02G297700"/>
</dbReference>
<dbReference type="PANTHER" id="PTHR32444">
    <property type="entry name" value="BULB-TYPE LECTIN DOMAIN-CONTAINING PROTEIN"/>
    <property type="match status" value="1"/>
</dbReference>
<evidence type="ECO:0000256" key="5">
    <source>
        <dbReference type="ARBA" id="ARBA00048679"/>
    </source>
</evidence>
<dbReference type="OrthoDB" id="678662at2759"/>
<evidence type="ECO:0000256" key="1">
    <source>
        <dbReference type="ARBA" id="ARBA00004479"/>
    </source>
</evidence>
<proteinExistence type="predicted"/>
<sequence>MHLFLIPFGFFLSLHFPGCSAAMDTITSRQALVGNDRIISNNGKFALGFFQTGNDHNPVTDTTTSELIISSDGNLVILNQVTMSIIWSTHTNTISNNTIAMLLNSGNLILQNSSNSSNVLWQSFDYPTNTFLPGIKLGWNKITGLNRRLVSRKNLIDLAPGRYGAELDPSGANQYIFTQLNSSIPY</sequence>
<comment type="catalytic activity">
    <reaction evidence="4">
        <text>L-threonyl-[protein] + ATP = O-phospho-L-threonyl-[protein] + ADP + H(+)</text>
        <dbReference type="Rhea" id="RHEA:46608"/>
        <dbReference type="Rhea" id="RHEA-COMP:11060"/>
        <dbReference type="Rhea" id="RHEA-COMP:11605"/>
        <dbReference type="ChEBI" id="CHEBI:15378"/>
        <dbReference type="ChEBI" id="CHEBI:30013"/>
        <dbReference type="ChEBI" id="CHEBI:30616"/>
        <dbReference type="ChEBI" id="CHEBI:61977"/>
        <dbReference type="ChEBI" id="CHEBI:456216"/>
        <dbReference type="EC" id="2.7.11.1"/>
    </reaction>
</comment>
<keyword evidence="6" id="KW-0732">Signal</keyword>
<dbReference type="Pfam" id="PF01453">
    <property type="entry name" value="B_lectin"/>
    <property type="match status" value="1"/>
</dbReference>
<accession>A0A3B6DDD4</accession>
<dbReference type="EC" id="2.7.11.1" evidence="2"/>
<dbReference type="Gramene" id="TraesCS2D02G297700.1">
    <property type="protein sequence ID" value="TraesCS2D02G297700.1"/>
    <property type="gene ID" value="TraesCS2D02G297700"/>
</dbReference>
<dbReference type="InterPro" id="IPR001480">
    <property type="entry name" value="Bulb-type_lectin_dom"/>
</dbReference>
<feature type="domain" description="Bulb-type lectin" evidence="7">
    <location>
        <begin position="1"/>
        <end position="123"/>
    </location>
</feature>
<dbReference type="PANTHER" id="PTHR32444:SF77">
    <property type="entry name" value="OS05G0163500 PROTEIN"/>
    <property type="match status" value="1"/>
</dbReference>
<dbReference type="SMART" id="SM00108">
    <property type="entry name" value="B_lectin"/>
    <property type="match status" value="1"/>
</dbReference>
<keyword evidence="9" id="KW-1185">Reference proteome</keyword>
<dbReference type="SMR" id="A0A3B6DDD4"/>
<dbReference type="Gramene" id="TraesCLE_scaffold_108525_01G000300.1">
    <property type="protein sequence ID" value="TraesCLE_scaffold_108525_01G000300.1"/>
    <property type="gene ID" value="TraesCLE_scaffold_108525_01G000300"/>
</dbReference>
<evidence type="ECO:0000256" key="6">
    <source>
        <dbReference type="SAM" id="SignalP"/>
    </source>
</evidence>